<gene>
    <name evidence="2" type="ORF">A2919_00755</name>
</gene>
<proteinExistence type="predicted"/>
<reference evidence="2 3" key="1">
    <citation type="journal article" date="2016" name="Nat. Commun.">
        <title>Thousands of microbial genomes shed light on interconnected biogeochemical processes in an aquifer system.</title>
        <authorList>
            <person name="Anantharaman K."/>
            <person name="Brown C.T."/>
            <person name="Hug L.A."/>
            <person name="Sharon I."/>
            <person name="Castelle C.J."/>
            <person name="Probst A.J."/>
            <person name="Thomas B.C."/>
            <person name="Singh A."/>
            <person name="Wilkins M.J."/>
            <person name="Karaoz U."/>
            <person name="Brodie E.L."/>
            <person name="Williams K.H."/>
            <person name="Hubbard S.S."/>
            <person name="Banfield J.F."/>
        </authorList>
    </citation>
    <scope>NUCLEOTIDE SEQUENCE [LARGE SCALE GENOMIC DNA]</scope>
</reference>
<evidence type="ECO:0000313" key="3">
    <source>
        <dbReference type="Proteomes" id="UP000178835"/>
    </source>
</evidence>
<organism evidence="2 3">
    <name type="scientific">Candidatus Spechtbacteria bacterium RIFCSPLOWO2_01_FULL_43_12</name>
    <dbReference type="NCBI Taxonomy" id="1802162"/>
    <lineage>
        <taxon>Bacteria</taxon>
        <taxon>Candidatus Spechtiibacteriota</taxon>
    </lineage>
</organism>
<accession>A0A1G2HEW4</accession>
<evidence type="ECO:0008006" key="4">
    <source>
        <dbReference type="Google" id="ProtNLM"/>
    </source>
</evidence>
<evidence type="ECO:0000256" key="1">
    <source>
        <dbReference type="SAM" id="MobiDB-lite"/>
    </source>
</evidence>
<feature type="region of interest" description="Disordered" evidence="1">
    <location>
        <begin position="1"/>
        <end position="25"/>
    </location>
</feature>
<protein>
    <recommendedName>
        <fullName evidence="4">Nmd3 N-terminal domain-containing protein</fullName>
    </recommendedName>
</protein>
<dbReference type="EMBL" id="MHOH01000009">
    <property type="protein sequence ID" value="OGZ61015.1"/>
    <property type="molecule type" value="Genomic_DNA"/>
</dbReference>
<evidence type="ECO:0000313" key="2">
    <source>
        <dbReference type="EMBL" id="OGZ61015.1"/>
    </source>
</evidence>
<name>A0A1G2HEW4_9BACT</name>
<comment type="caution">
    <text evidence="2">The sequence shown here is derived from an EMBL/GenBank/DDBJ whole genome shotgun (WGS) entry which is preliminary data.</text>
</comment>
<dbReference type="Proteomes" id="UP000178835">
    <property type="component" value="Unassembled WGS sequence"/>
</dbReference>
<dbReference type="AlphaFoldDB" id="A0A1G2HEW4"/>
<sequence length="173" mass="20123">MENGIPSQPPRGNFGDFPQPKKDEQEFGPAKKDIIMCPACSAVYFEKSWHHYLEEYKYLNSEKDIRFELCPADEMKKKGLFEGQVTIENIPRGKGKEILNQIQNIGERAYKRDVLDRILDFHYLGDKIEVKTSENQLAISIAKEVSHAHKGSDMEVKFSEEEDVTRVRVWWTE</sequence>